<dbReference type="PANTHER" id="PTHR24260">
    <property type="match status" value="1"/>
</dbReference>
<keyword evidence="1" id="KW-0732">Signal</keyword>
<accession>A0A5S4G610</accession>
<dbReference type="InterPro" id="IPR043504">
    <property type="entry name" value="Peptidase_S1_PA_chymotrypsin"/>
</dbReference>
<dbReference type="GO" id="GO:0006508">
    <property type="term" value="P:proteolysis"/>
    <property type="evidence" value="ECO:0007669"/>
    <property type="project" value="InterPro"/>
</dbReference>
<evidence type="ECO:0000313" key="3">
    <source>
        <dbReference type="EMBL" id="TMR28279.1"/>
    </source>
</evidence>
<dbReference type="Pfam" id="PF00089">
    <property type="entry name" value="Trypsin"/>
    <property type="match status" value="1"/>
</dbReference>
<gene>
    <name evidence="3" type="ORF">ETD85_36290</name>
</gene>
<feature type="chain" id="PRO_5024359687" evidence="1">
    <location>
        <begin position="24"/>
        <end position="265"/>
    </location>
</feature>
<reference evidence="3 4" key="1">
    <citation type="submission" date="2019-05" db="EMBL/GenBank/DDBJ databases">
        <title>Draft genome sequence of Nonomuraea zeae DSM 100528.</title>
        <authorList>
            <person name="Saricaoglu S."/>
            <person name="Isik K."/>
        </authorList>
    </citation>
    <scope>NUCLEOTIDE SEQUENCE [LARGE SCALE GENOMIC DNA]</scope>
    <source>
        <strain evidence="3 4">DSM 100528</strain>
    </source>
</reference>
<protein>
    <submittedName>
        <fullName evidence="3">S1 family peptidase</fullName>
    </submittedName>
</protein>
<dbReference type="PANTHER" id="PTHR24260:SF136">
    <property type="entry name" value="GH08193P-RELATED"/>
    <property type="match status" value="1"/>
</dbReference>
<dbReference type="SMART" id="SM00020">
    <property type="entry name" value="Tryp_SPc"/>
    <property type="match status" value="1"/>
</dbReference>
<dbReference type="Proteomes" id="UP000306628">
    <property type="component" value="Unassembled WGS sequence"/>
</dbReference>
<dbReference type="InterPro" id="IPR018114">
    <property type="entry name" value="TRYPSIN_HIS"/>
</dbReference>
<proteinExistence type="predicted"/>
<dbReference type="SUPFAM" id="SSF50494">
    <property type="entry name" value="Trypsin-like serine proteases"/>
    <property type="match status" value="1"/>
</dbReference>
<dbReference type="PRINTS" id="PR00722">
    <property type="entry name" value="CHYMOTRYPSIN"/>
</dbReference>
<dbReference type="EMBL" id="VCKX01000146">
    <property type="protein sequence ID" value="TMR28279.1"/>
    <property type="molecule type" value="Genomic_DNA"/>
</dbReference>
<dbReference type="Gene3D" id="2.40.10.10">
    <property type="entry name" value="Trypsin-like serine proteases"/>
    <property type="match status" value="1"/>
</dbReference>
<feature type="signal peptide" evidence="1">
    <location>
        <begin position="1"/>
        <end position="23"/>
    </location>
</feature>
<keyword evidence="4" id="KW-1185">Reference proteome</keyword>
<dbReference type="GO" id="GO:0004252">
    <property type="term" value="F:serine-type endopeptidase activity"/>
    <property type="evidence" value="ECO:0007669"/>
    <property type="project" value="InterPro"/>
</dbReference>
<dbReference type="InterPro" id="IPR001254">
    <property type="entry name" value="Trypsin_dom"/>
</dbReference>
<dbReference type="PROSITE" id="PS50240">
    <property type="entry name" value="TRYPSIN_DOM"/>
    <property type="match status" value="1"/>
</dbReference>
<dbReference type="AlphaFoldDB" id="A0A5S4G610"/>
<feature type="domain" description="Peptidase S1" evidence="2">
    <location>
        <begin position="24"/>
        <end position="265"/>
    </location>
</feature>
<dbReference type="InterPro" id="IPR001314">
    <property type="entry name" value="Peptidase_S1A"/>
</dbReference>
<name>A0A5S4G610_9ACTN</name>
<dbReference type="RefSeq" id="WP_138694346.1">
    <property type="nucleotide sequence ID" value="NZ_JBHSAZ010000033.1"/>
</dbReference>
<sequence length="265" mass="28061">MRYVPFVLVAAASIAFHATPAAAITNGSVDGDAHPEVGALIADKPNPDGTWSYCTGTLISPTVFLTAAHCGEKKQTTAKVSFSGRYEPGDALYTGRYIPDPRFNPKGDLHDMAVVVFGKPVDGIKPAQLPGAGLLDRLEADGKLKSTRFTPVGYGSLAPTKAPAKGSNKKAHGSRYHYTDTRYHASISFNDLSGKWLDLSLRAKSDGSTCFGDSGGPNFLGGPDSHLLVATSISGADDACRATNYDYRLDSATARKFLGKYVTLP</sequence>
<dbReference type="PROSITE" id="PS00134">
    <property type="entry name" value="TRYPSIN_HIS"/>
    <property type="match status" value="1"/>
</dbReference>
<dbReference type="InterPro" id="IPR009003">
    <property type="entry name" value="Peptidase_S1_PA"/>
</dbReference>
<comment type="caution">
    <text evidence="3">The sequence shown here is derived from an EMBL/GenBank/DDBJ whole genome shotgun (WGS) entry which is preliminary data.</text>
</comment>
<evidence type="ECO:0000256" key="1">
    <source>
        <dbReference type="SAM" id="SignalP"/>
    </source>
</evidence>
<evidence type="ECO:0000259" key="2">
    <source>
        <dbReference type="PROSITE" id="PS50240"/>
    </source>
</evidence>
<dbReference type="OrthoDB" id="3657335at2"/>
<organism evidence="3 4">
    <name type="scientific">Nonomuraea zeae</name>
    <dbReference type="NCBI Taxonomy" id="1642303"/>
    <lineage>
        <taxon>Bacteria</taxon>
        <taxon>Bacillati</taxon>
        <taxon>Actinomycetota</taxon>
        <taxon>Actinomycetes</taxon>
        <taxon>Streptosporangiales</taxon>
        <taxon>Streptosporangiaceae</taxon>
        <taxon>Nonomuraea</taxon>
    </lineage>
</organism>
<dbReference type="InterPro" id="IPR051333">
    <property type="entry name" value="CLIP_Serine_Protease"/>
</dbReference>
<evidence type="ECO:0000313" key="4">
    <source>
        <dbReference type="Proteomes" id="UP000306628"/>
    </source>
</evidence>